<comment type="similarity">
    <text evidence="5">Belongs to the FAD-dependent oxidoreductase 2 family. FRD/SDH subfamily.</text>
</comment>
<comment type="cofactor">
    <cofactor evidence="1">
        <name>FAD</name>
        <dbReference type="ChEBI" id="CHEBI:57692"/>
    </cofactor>
</comment>
<dbReference type="EMBL" id="NHMP01000008">
    <property type="protein sequence ID" value="OXE45657.1"/>
    <property type="molecule type" value="Genomic_DNA"/>
</dbReference>
<dbReference type="GeneID" id="78362123"/>
<evidence type="ECO:0000256" key="2">
    <source>
        <dbReference type="ARBA" id="ARBA00022630"/>
    </source>
</evidence>
<dbReference type="SUPFAM" id="SSF56425">
    <property type="entry name" value="Succinate dehydrogenase/fumarate reductase flavoprotein, catalytic domain"/>
    <property type="match status" value="1"/>
</dbReference>
<evidence type="ECO:0000256" key="1">
    <source>
        <dbReference type="ARBA" id="ARBA00001974"/>
    </source>
</evidence>
<dbReference type="AlphaFoldDB" id="A0A227KDY4"/>
<comment type="caution">
    <text evidence="7">The sequence shown here is derived from an EMBL/GenBank/DDBJ whole genome shotgun (WGS) entry which is preliminary data.</text>
</comment>
<keyword evidence="2 5" id="KW-0285">Flavoprotein</keyword>
<feature type="signal peptide" evidence="5">
    <location>
        <begin position="1"/>
        <end position="25"/>
    </location>
</feature>
<protein>
    <submittedName>
        <fullName evidence="7">FAD-dependent oxidoreductase</fullName>
    </submittedName>
</protein>
<reference evidence="8" key="1">
    <citation type="submission" date="2017-05" db="EMBL/GenBank/DDBJ databases">
        <title>Improved OligoMM genomes.</title>
        <authorList>
            <person name="Garzetti D."/>
        </authorList>
    </citation>
    <scope>NUCLEOTIDE SEQUENCE [LARGE SCALE GENOMIC DNA]</scope>
    <source>
        <strain evidence="8">YL45</strain>
    </source>
</reference>
<sequence>MLNRRRFTHLALVLPTVLASPAVLAKRPKKTNSVIVIGGGAAGLAAAISAKEHGAAAVTVLEKACFLGGHTAFAGGSVNFVDPERQKKMGINDSEELWQKQIIETGGGINDVELVRTLVSSATGTGKWLEDMGVKWLPMVYEAWSGKFPRAHQIAGKRCGMEYIRCLAKRAKQLGVQIILNAEVISLDCQKKGGCTVTYKKNGRSLPLMSDAVVLATGGFSANQNMRMLYDRRLDETVGTTLSAFNFTYDGSTGEGIQMAQALGAEVWDMEYMQLIPLNGGRLLDYSGGEIFVDSSGKRFIDEASEVRYIADAFLKLPDKTMWVITDSTTRKNSSFEQKLMTGVVQEADSVREMAKAMNVPASVLQATLGEYNESIPKASAGAEKNIVKQPLLTPPFYFGKERFDLHFCCGGLAINSKGQVLRTDGQPVPRLYAAGECTGGIHGKDRLGGDSLISCFVFGRISGASAANTKI</sequence>
<evidence type="ECO:0000313" key="8">
    <source>
        <dbReference type="Proteomes" id="UP000214610"/>
    </source>
</evidence>
<dbReference type="Gene3D" id="3.50.50.60">
    <property type="entry name" value="FAD/NAD(P)-binding domain"/>
    <property type="match status" value="1"/>
</dbReference>
<feature type="chain" id="PRO_5022268917" evidence="5">
    <location>
        <begin position="26"/>
        <end position="472"/>
    </location>
</feature>
<dbReference type="PANTHER" id="PTHR43400:SF7">
    <property type="entry name" value="FAD-DEPENDENT OXIDOREDUCTASE 2 FAD BINDING DOMAIN-CONTAINING PROTEIN"/>
    <property type="match status" value="1"/>
</dbReference>
<dbReference type="Pfam" id="PF00890">
    <property type="entry name" value="FAD_binding_2"/>
    <property type="match status" value="1"/>
</dbReference>
<dbReference type="GO" id="GO:0016491">
    <property type="term" value="F:oxidoreductase activity"/>
    <property type="evidence" value="ECO:0007669"/>
    <property type="project" value="UniProtKB-KW"/>
</dbReference>
<dbReference type="InterPro" id="IPR036188">
    <property type="entry name" value="FAD/NAD-bd_sf"/>
</dbReference>
<accession>A0A227KDY4</accession>
<proteinExistence type="inferred from homology"/>
<dbReference type="SUPFAM" id="SSF51905">
    <property type="entry name" value="FAD/NAD(P)-binding domain"/>
    <property type="match status" value="1"/>
</dbReference>
<dbReference type="NCBIfam" id="TIGR01813">
    <property type="entry name" value="flavo_cyto_c"/>
    <property type="match status" value="1"/>
</dbReference>
<dbReference type="GO" id="GO:0010181">
    <property type="term" value="F:FMN binding"/>
    <property type="evidence" value="ECO:0007669"/>
    <property type="project" value="InterPro"/>
</dbReference>
<evidence type="ECO:0000256" key="4">
    <source>
        <dbReference type="ARBA" id="ARBA00023002"/>
    </source>
</evidence>
<dbReference type="InterPro" id="IPR010960">
    <property type="entry name" value="Flavocytochrome_c"/>
</dbReference>
<keyword evidence="4 5" id="KW-0560">Oxidoreductase</keyword>
<gene>
    <name evidence="7" type="ORF">ADH67_10940</name>
</gene>
<evidence type="ECO:0000256" key="3">
    <source>
        <dbReference type="ARBA" id="ARBA00022827"/>
    </source>
</evidence>
<keyword evidence="3 5" id="KW-0274">FAD</keyword>
<dbReference type="Proteomes" id="UP000214610">
    <property type="component" value="Unassembled WGS sequence"/>
</dbReference>
<evidence type="ECO:0000313" key="7">
    <source>
        <dbReference type="EMBL" id="OXE45657.1"/>
    </source>
</evidence>
<dbReference type="PANTHER" id="PTHR43400">
    <property type="entry name" value="FUMARATE REDUCTASE"/>
    <property type="match status" value="1"/>
</dbReference>
<dbReference type="RefSeq" id="WP_066594166.1">
    <property type="nucleotide sequence ID" value="NZ_CAJTBZ010000003.1"/>
</dbReference>
<organism evidence="7 8">
    <name type="scientific">Turicimonas muris</name>
    <dbReference type="NCBI Taxonomy" id="1796652"/>
    <lineage>
        <taxon>Bacteria</taxon>
        <taxon>Pseudomonadati</taxon>
        <taxon>Pseudomonadota</taxon>
        <taxon>Betaproteobacteria</taxon>
        <taxon>Burkholderiales</taxon>
        <taxon>Sutterellaceae</taxon>
        <taxon>Turicimonas</taxon>
    </lineage>
</organism>
<feature type="domain" description="FAD-dependent oxidoreductase 2 FAD-binding" evidence="6">
    <location>
        <begin position="34"/>
        <end position="453"/>
    </location>
</feature>
<keyword evidence="5" id="KW-0732">Signal</keyword>
<dbReference type="InterPro" id="IPR027477">
    <property type="entry name" value="Succ_DH/fumarate_Rdtase_cat_sf"/>
</dbReference>
<name>A0A227KDY4_9BURK</name>
<evidence type="ECO:0000259" key="6">
    <source>
        <dbReference type="Pfam" id="PF00890"/>
    </source>
</evidence>
<dbReference type="Gene3D" id="3.90.700.10">
    <property type="entry name" value="Succinate dehydrogenase/fumarate reductase flavoprotein, catalytic domain"/>
    <property type="match status" value="1"/>
</dbReference>
<evidence type="ECO:0000256" key="5">
    <source>
        <dbReference type="RuleBase" id="RU366062"/>
    </source>
</evidence>
<keyword evidence="8" id="KW-1185">Reference proteome</keyword>
<dbReference type="InterPro" id="IPR003953">
    <property type="entry name" value="FAD-dep_OxRdtase_2_FAD-bd"/>
</dbReference>
<dbReference type="InterPro" id="IPR050315">
    <property type="entry name" value="FAD-oxidoreductase_2"/>
</dbReference>